<feature type="transmembrane region" description="Helical" evidence="3">
    <location>
        <begin position="132"/>
        <end position="154"/>
    </location>
</feature>
<gene>
    <name evidence="5" type="ORF">ACFSKK_09925</name>
</gene>
<keyword evidence="5" id="KW-0012">Acyltransferase</keyword>
<dbReference type="InterPro" id="IPR002656">
    <property type="entry name" value="Acyl_transf_3_dom"/>
</dbReference>
<dbReference type="GO" id="GO:0016746">
    <property type="term" value="F:acyltransferase activity"/>
    <property type="evidence" value="ECO:0007669"/>
    <property type="project" value="UniProtKB-KW"/>
</dbReference>
<keyword evidence="3" id="KW-1133">Transmembrane helix</keyword>
<dbReference type="InterPro" id="IPR050879">
    <property type="entry name" value="Acyltransferase_3"/>
</dbReference>
<feature type="transmembrane region" description="Helical" evidence="3">
    <location>
        <begin position="163"/>
        <end position="179"/>
    </location>
</feature>
<organism evidence="5 6">
    <name type="scientific">Metabacillus endolithicus</name>
    <dbReference type="NCBI Taxonomy" id="1535204"/>
    <lineage>
        <taxon>Bacteria</taxon>
        <taxon>Bacillati</taxon>
        <taxon>Bacillota</taxon>
        <taxon>Bacilli</taxon>
        <taxon>Bacillales</taxon>
        <taxon>Bacillaceae</taxon>
        <taxon>Metabacillus</taxon>
    </lineage>
</organism>
<name>A0ABW5BYX5_9BACI</name>
<dbReference type="PANTHER" id="PTHR23028">
    <property type="entry name" value="ACETYLTRANSFERASE"/>
    <property type="match status" value="1"/>
</dbReference>
<proteinExistence type="inferred from homology"/>
<feature type="transmembrane region" description="Helical" evidence="3">
    <location>
        <begin position="274"/>
        <end position="296"/>
    </location>
</feature>
<keyword evidence="6" id="KW-1185">Reference proteome</keyword>
<comment type="subcellular location">
    <subcellularLocation>
        <location evidence="1">Membrane</location>
    </subcellularLocation>
</comment>
<evidence type="ECO:0000256" key="2">
    <source>
        <dbReference type="ARBA" id="ARBA00007400"/>
    </source>
</evidence>
<evidence type="ECO:0000256" key="3">
    <source>
        <dbReference type="SAM" id="Phobius"/>
    </source>
</evidence>
<dbReference type="EMBL" id="JBHUIK010000002">
    <property type="protein sequence ID" value="MFD2213996.1"/>
    <property type="molecule type" value="Genomic_DNA"/>
</dbReference>
<feature type="transmembrane region" description="Helical" evidence="3">
    <location>
        <begin position="212"/>
        <end position="232"/>
    </location>
</feature>
<comment type="similarity">
    <text evidence="2">Belongs to the acyltransferase 3 family.</text>
</comment>
<comment type="caution">
    <text evidence="5">The sequence shown here is derived from an EMBL/GenBank/DDBJ whole genome shotgun (WGS) entry which is preliminary data.</text>
</comment>
<keyword evidence="3" id="KW-0812">Transmembrane</keyword>
<feature type="transmembrane region" description="Helical" evidence="3">
    <location>
        <begin position="7"/>
        <end position="28"/>
    </location>
</feature>
<evidence type="ECO:0000259" key="4">
    <source>
        <dbReference type="Pfam" id="PF01757"/>
    </source>
</evidence>
<keyword evidence="5" id="KW-0808">Transferase</keyword>
<keyword evidence="3" id="KW-0472">Membrane</keyword>
<feature type="transmembrane region" description="Helical" evidence="3">
    <location>
        <begin position="244"/>
        <end position="262"/>
    </location>
</feature>
<feature type="transmembrane region" description="Helical" evidence="3">
    <location>
        <begin position="185"/>
        <end position="207"/>
    </location>
</feature>
<accession>A0ABW5BYX5</accession>
<dbReference type="PANTHER" id="PTHR23028:SF131">
    <property type="entry name" value="BLR2367 PROTEIN"/>
    <property type="match status" value="1"/>
</dbReference>
<feature type="transmembrane region" description="Helical" evidence="3">
    <location>
        <begin position="84"/>
        <end position="105"/>
    </location>
</feature>
<evidence type="ECO:0000313" key="6">
    <source>
        <dbReference type="Proteomes" id="UP001597318"/>
    </source>
</evidence>
<evidence type="ECO:0000313" key="5">
    <source>
        <dbReference type="EMBL" id="MFD2213996.1"/>
    </source>
</evidence>
<dbReference type="RefSeq" id="WP_379051373.1">
    <property type="nucleotide sequence ID" value="NZ_JBHUIK010000002.1"/>
</dbReference>
<dbReference type="EC" id="2.3.-.-" evidence="5"/>
<evidence type="ECO:0000256" key="1">
    <source>
        <dbReference type="ARBA" id="ARBA00004370"/>
    </source>
</evidence>
<sequence>MRKKLVLIQFSRALVPLMVMLFHVSLTMNDYFDFNVLGLWMLPMSGGVNYFFALSGFMIYYIYRKNLGQPDQLKNFLLNRFIRIYPLYWLLTLVLLPFLFIYPWYGAGHETELESILTSFLLIPNSSELEPILIVAWSLRHTVFFYLMFSLLFVPKPIISKSVLGLWAFVTISYAYGPLDLHHYWLHFIFDPVSLIFLGGILCAYLITKISVYPFISVLLSVIGLLGFPFMWVNSVYELVNIGYDTGISLASVCLIFGLASIDMVKDIKIPKFFNYLGNAAFSIYLSHIIILDFLAELFDKYSVYQKLGGWMTSCVLLVIMLIGGCLVHSYVEKPLIQKLKKVFIKKKTKTNKDPEIKLVAKEV</sequence>
<reference evidence="6" key="1">
    <citation type="journal article" date="2019" name="Int. J. Syst. Evol. Microbiol.">
        <title>The Global Catalogue of Microorganisms (GCM) 10K type strain sequencing project: providing services to taxonomists for standard genome sequencing and annotation.</title>
        <authorList>
            <consortium name="The Broad Institute Genomics Platform"/>
            <consortium name="The Broad Institute Genome Sequencing Center for Infectious Disease"/>
            <person name="Wu L."/>
            <person name="Ma J."/>
        </authorList>
    </citation>
    <scope>NUCLEOTIDE SEQUENCE [LARGE SCALE GENOMIC DNA]</scope>
    <source>
        <strain evidence="6">CGMCC 1.15474</strain>
    </source>
</reference>
<feature type="transmembrane region" description="Helical" evidence="3">
    <location>
        <begin position="308"/>
        <end position="332"/>
    </location>
</feature>
<protein>
    <submittedName>
        <fullName evidence="5">Acyltransferase family protein</fullName>
        <ecNumber evidence="5">2.3.-.-</ecNumber>
    </submittedName>
</protein>
<dbReference type="Proteomes" id="UP001597318">
    <property type="component" value="Unassembled WGS sequence"/>
</dbReference>
<feature type="transmembrane region" description="Helical" evidence="3">
    <location>
        <begin position="40"/>
        <end position="63"/>
    </location>
</feature>
<dbReference type="Pfam" id="PF01757">
    <property type="entry name" value="Acyl_transf_3"/>
    <property type="match status" value="1"/>
</dbReference>
<feature type="domain" description="Acyltransferase 3" evidence="4">
    <location>
        <begin position="12"/>
        <end position="328"/>
    </location>
</feature>